<dbReference type="SUPFAM" id="SSF53254">
    <property type="entry name" value="Phosphoglycerate mutase-like"/>
    <property type="match status" value="1"/>
</dbReference>
<evidence type="ECO:0000256" key="1">
    <source>
        <dbReference type="PIRSR" id="PIRSR613078-2"/>
    </source>
</evidence>
<dbReference type="AlphaFoldDB" id="A0A5K7ZF69"/>
<dbReference type="InterPro" id="IPR029033">
    <property type="entry name" value="His_PPase_superfam"/>
</dbReference>
<dbReference type="CDD" id="cd07067">
    <property type="entry name" value="HP_PGM_like"/>
    <property type="match status" value="1"/>
</dbReference>
<proteinExistence type="predicted"/>
<dbReference type="Gene3D" id="3.40.50.1240">
    <property type="entry name" value="Phosphoglycerate mutase-like"/>
    <property type="match status" value="1"/>
</dbReference>
<protein>
    <submittedName>
        <fullName evidence="3">Phosphohistidine phosphatase SixA</fullName>
    </submittedName>
</protein>
<organism evidence="3 4">
    <name type="scientific">Desulfosarcina widdelii</name>
    <dbReference type="NCBI Taxonomy" id="947919"/>
    <lineage>
        <taxon>Bacteria</taxon>
        <taxon>Pseudomonadati</taxon>
        <taxon>Thermodesulfobacteriota</taxon>
        <taxon>Desulfobacteria</taxon>
        <taxon>Desulfobacterales</taxon>
        <taxon>Desulfosarcinaceae</taxon>
        <taxon>Desulfosarcina</taxon>
    </lineage>
</organism>
<dbReference type="EMBL" id="AP021875">
    <property type="protein sequence ID" value="BBO78363.1"/>
    <property type="molecule type" value="Genomic_DNA"/>
</dbReference>
<dbReference type="KEGG" id="dwd:DSCW_57800"/>
<reference evidence="3 4" key="1">
    <citation type="submission" date="2019-11" db="EMBL/GenBank/DDBJ databases">
        <title>Comparative genomics of hydrocarbon-degrading Desulfosarcina strains.</title>
        <authorList>
            <person name="Watanabe M."/>
            <person name="Kojima H."/>
            <person name="Fukui M."/>
        </authorList>
    </citation>
    <scope>NUCLEOTIDE SEQUENCE [LARGE SCALE GENOMIC DNA]</scope>
    <source>
        <strain evidence="3 4">PP31</strain>
    </source>
</reference>
<feature type="region of interest" description="Disordered" evidence="2">
    <location>
        <begin position="1"/>
        <end position="31"/>
    </location>
</feature>
<name>A0A5K7ZF69_9BACT</name>
<sequence>MFLVRHAKSSWKDPRLSDHQRPLNKRGKKAASEMARRLKRLGVKPDVIVSSDARRALDTAAAMAEGLGLSKEVVRPMPELYGAASKEILEIVLRFDDNWQQVMVVGHNPGFTELANRFYPHFIANVPTAGVVELRFDAPSWRHIRRDNLEFSRFDFPKNKESG</sequence>
<keyword evidence="4" id="KW-1185">Reference proteome</keyword>
<dbReference type="InterPro" id="IPR013078">
    <property type="entry name" value="His_Pase_superF_clade-1"/>
</dbReference>
<feature type="binding site" evidence="1">
    <location>
        <position position="55"/>
    </location>
    <ligand>
        <name>substrate</name>
    </ligand>
</feature>
<dbReference type="PANTHER" id="PTHR47623:SF1">
    <property type="entry name" value="OS09G0287300 PROTEIN"/>
    <property type="match status" value="1"/>
</dbReference>
<dbReference type="Proteomes" id="UP000427769">
    <property type="component" value="Chromosome"/>
</dbReference>
<evidence type="ECO:0000313" key="4">
    <source>
        <dbReference type="Proteomes" id="UP000427769"/>
    </source>
</evidence>
<feature type="compositionally biased region" description="Basic and acidic residues" evidence="2">
    <location>
        <begin position="10"/>
        <end position="21"/>
    </location>
</feature>
<evidence type="ECO:0000313" key="3">
    <source>
        <dbReference type="EMBL" id="BBO78363.1"/>
    </source>
</evidence>
<gene>
    <name evidence="3" type="primary">sixA</name>
    <name evidence="3" type="ORF">DSCW_57800</name>
</gene>
<evidence type="ECO:0000256" key="2">
    <source>
        <dbReference type="SAM" id="MobiDB-lite"/>
    </source>
</evidence>
<dbReference type="Pfam" id="PF00300">
    <property type="entry name" value="His_Phos_1"/>
    <property type="match status" value="1"/>
</dbReference>
<dbReference type="PANTHER" id="PTHR47623">
    <property type="entry name" value="OS09G0287300 PROTEIN"/>
    <property type="match status" value="1"/>
</dbReference>
<accession>A0A5K7ZF69</accession>